<name>A0A9P6AQR3_9AGAM</name>
<dbReference type="Proteomes" id="UP000886523">
    <property type="component" value="Unassembled WGS sequence"/>
</dbReference>
<accession>A0A9P6AQR3</accession>
<gene>
    <name evidence="1" type="ORF">BS47DRAFT_1396195</name>
</gene>
<sequence>MSQEETSSNPFFTFKLHQQFAPHLLGLAWAITQPHSSISAFTPNSESIPCYSQVVQGLQLKLYDHKWSELKDNINKYEYADLLWSQMVQELCGDLSLEREDDGW</sequence>
<protein>
    <submittedName>
        <fullName evidence="1">Uncharacterized protein</fullName>
    </submittedName>
</protein>
<evidence type="ECO:0000313" key="1">
    <source>
        <dbReference type="EMBL" id="KAF9510192.1"/>
    </source>
</evidence>
<dbReference type="EMBL" id="MU129021">
    <property type="protein sequence ID" value="KAF9510192.1"/>
    <property type="molecule type" value="Genomic_DNA"/>
</dbReference>
<reference evidence="1" key="1">
    <citation type="journal article" date="2020" name="Nat. Commun.">
        <title>Large-scale genome sequencing of mycorrhizal fungi provides insights into the early evolution of symbiotic traits.</title>
        <authorList>
            <person name="Miyauchi S."/>
            <person name="Kiss E."/>
            <person name="Kuo A."/>
            <person name="Drula E."/>
            <person name="Kohler A."/>
            <person name="Sanchez-Garcia M."/>
            <person name="Morin E."/>
            <person name="Andreopoulos B."/>
            <person name="Barry K.W."/>
            <person name="Bonito G."/>
            <person name="Buee M."/>
            <person name="Carver A."/>
            <person name="Chen C."/>
            <person name="Cichocki N."/>
            <person name="Clum A."/>
            <person name="Culley D."/>
            <person name="Crous P.W."/>
            <person name="Fauchery L."/>
            <person name="Girlanda M."/>
            <person name="Hayes R.D."/>
            <person name="Keri Z."/>
            <person name="LaButti K."/>
            <person name="Lipzen A."/>
            <person name="Lombard V."/>
            <person name="Magnuson J."/>
            <person name="Maillard F."/>
            <person name="Murat C."/>
            <person name="Nolan M."/>
            <person name="Ohm R.A."/>
            <person name="Pangilinan J."/>
            <person name="Pereira M.F."/>
            <person name="Perotto S."/>
            <person name="Peter M."/>
            <person name="Pfister S."/>
            <person name="Riley R."/>
            <person name="Sitrit Y."/>
            <person name="Stielow J.B."/>
            <person name="Szollosi G."/>
            <person name="Zifcakova L."/>
            <person name="Stursova M."/>
            <person name="Spatafora J.W."/>
            <person name="Tedersoo L."/>
            <person name="Vaario L.M."/>
            <person name="Yamada A."/>
            <person name="Yan M."/>
            <person name="Wang P."/>
            <person name="Xu J."/>
            <person name="Bruns T."/>
            <person name="Baldrian P."/>
            <person name="Vilgalys R."/>
            <person name="Dunand C."/>
            <person name="Henrissat B."/>
            <person name="Grigoriev I.V."/>
            <person name="Hibbett D."/>
            <person name="Nagy L.G."/>
            <person name="Martin F.M."/>
        </authorList>
    </citation>
    <scope>NUCLEOTIDE SEQUENCE</scope>
    <source>
        <strain evidence="1">UP504</strain>
    </source>
</reference>
<proteinExistence type="predicted"/>
<organism evidence="1 2">
    <name type="scientific">Hydnum rufescens UP504</name>
    <dbReference type="NCBI Taxonomy" id="1448309"/>
    <lineage>
        <taxon>Eukaryota</taxon>
        <taxon>Fungi</taxon>
        <taxon>Dikarya</taxon>
        <taxon>Basidiomycota</taxon>
        <taxon>Agaricomycotina</taxon>
        <taxon>Agaricomycetes</taxon>
        <taxon>Cantharellales</taxon>
        <taxon>Hydnaceae</taxon>
        <taxon>Hydnum</taxon>
    </lineage>
</organism>
<evidence type="ECO:0000313" key="2">
    <source>
        <dbReference type="Proteomes" id="UP000886523"/>
    </source>
</evidence>
<keyword evidence="2" id="KW-1185">Reference proteome</keyword>
<comment type="caution">
    <text evidence="1">The sequence shown here is derived from an EMBL/GenBank/DDBJ whole genome shotgun (WGS) entry which is preliminary data.</text>
</comment>
<dbReference type="AlphaFoldDB" id="A0A9P6AQR3"/>